<organism evidence="5 6">
    <name type="scientific">Durusdinium trenchii</name>
    <dbReference type="NCBI Taxonomy" id="1381693"/>
    <lineage>
        <taxon>Eukaryota</taxon>
        <taxon>Sar</taxon>
        <taxon>Alveolata</taxon>
        <taxon>Dinophyceae</taxon>
        <taxon>Suessiales</taxon>
        <taxon>Symbiodiniaceae</taxon>
        <taxon>Durusdinium</taxon>
    </lineage>
</organism>
<dbReference type="Proteomes" id="UP001642484">
    <property type="component" value="Unassembled WGS sequence"/>
</dbReference>
<feature type="chain" id="PRO_5045320033" description="Tyrosine-protein kinase ephrin type A/B receptor-like domain-containing protein" evidence="3">
    <location>
        <begin position="22"/>
        <end position="1134"/>
    </location>
</feature>
<feature type="transmembrane region" description="Helical" evidence="2">
    <location>
        <begin position="961"/>
        <end position="989"/>
    </location>
</feature>
<feature type="transmembrane region" description="Helical" evidence="2">
    <location>
        <begin position="676"/>
        <end position="697"/>
    </location>
</feature>
<dbReference type="PANTHER" id="PTHR11319:SF35">
    <property type="entry name" value="OUTER MEMBRANE PROTEIN PMPC-RELATED"/>
    <property type="match status" value="1"/>
</dbReference>
<dbReference type="SMART" id="SM01411">
    <property type="entry name" value="Ephrin_rec_like"/>
    <property type="match status" value="2"/>
</dbReference>
<keyword evidence="2" id="KW-0812">Transmembrane</keyword>
<dbReference type="Gene3D" id="3.40.190.10">
    <property type="entry name" value="Periplasmic binding protein-like II"/>
    <property type="match status" value="1"/>
</dbReference>
<dbReference type="InterPro" id="IPR011641">
    <property type="entry name" value="Tyr-kin_ephrin_A/B_rcpt-like"/>
</dbReference>
<dbReference type="PANTHER" id="PTHR11319">
    <property type="entry name" value="G PROTEIN-COUPLED RECEPTOR-RELATED"/>
    <property type="match status" value="1"/>
</dbReference>
<feature type="transmembrane region" description="Helical" evidence="2">
    <location>
        <begin position="876"/>
        <end position="896"/>
    </location>
</feature>
<evidence type="ECO:0000256" key="3">
    <source>
        <dbReference type="SAM" id="SignalP"/>
    </source>
</evidence>
<keyword evidence="6" id="KW-1185">Reference proteome</keyword>
<reference evidence="5 6" key="1">
    <citation type="submission" date="2024-02" db="EMBL/GenBank/DDBJ databases">
        <authorList>
            <person name="Chen Y."/>
            <person name="Shah S."/>
            <person name="Dougan E. K."/>
            <person name="Thang M."/>
            <person name="Chan C."/>
        </authorList>
    </citation>
    <scope>NUCLEOTIDE SEQUENCE [LARGE SCALE GENOMIC DNA]</scope>
</reference>
<evidence type="ECO:0000256" key="1">
    <source>
        <dbReference type="SAM" id="MobiDB-lite"/>
    </source>
</evidence>
<dbReference type="Pfam" id="PF07699">
    <property type="entry name" value="Ephrin_rec_like"/>
    <property type="match status" value="1"/>
</dbReference>
<dbReference type="EMBL" id="CAXAMN010015002">
    <property type="protein sequence ID" value="CAK9044744.1"/>
    <property type="molecule type" value="Genomic_DNA"/>
</dbReference>
<feature type="transmembrane region" description="Helical" evidence="2">
    <location>
        <begin position="928"/>
        <end position="949"/>
    </location>
</feature>
<sequence>MWGYTPFIFVNLFLSTSSSSCLPDAVPETLRKNLIHSTGQSYPVGLWVNGWEAAYATSALVQVLMEEKMGYNVTQNGPGPGTPDAFYALAGCAAPTDVNDRQCGDGPEITYNHVSLEGWTELYTTTWNDIQRDYPATAPLNLGNMGYFGKSSMYLSSEVLSNAYEANGLSLEFYRSYNISWHDPSKFFDKISDVNTSLLKPCGETRLMESQAMQYYAELTGDDDGVVTVNGEVHGRCWEGHFWLPPFCRNNYSKCLLYFTGGAGWSIEMTMQKATWWQMPIAAAVARDWAAFVALPTQVMSTFYWWVPDPTFLRLQPKEIAFPPFDRGAYKRGDLRTATQDQSIDKYVSHDLAVLAPDLQDFVGALVLDLNMVNEIMLDKLDSGEDYHDVACRWLKNHETAWTAWLPDSTKCFPQFGLYLERAKTFVDSRQDPTGLTCRACESGYYSAPLNDDQGLTYICVPCPLGHAQPSGAALACAPCNSGEYQDEEASTSCKRCAISTYQDQKGQVSCLQCPTTTSTVGLGSVSFDDCRCEENSINTASRGSPSCVACGEGLNCPFASDLESLKTGVSDLGPQFVPAIKEGYYSSADAALEVYKCGVIDHCPGGPPGQCAGGREGAPCAECPSGKTWSKQECVGCDAGTTALWWIAVVGAFPVSAATYYFMKPKGSQLTARQTAAVACGMTFSGLQAVAILGMMTVKWAEAFGVASGSLQILVLDVDGISFSCIAGSSTWVRYVLSTLAFPVLCIWLRLCLFASQWLPWEMLRWKKVNMQNVLGNLLQMAFGTMSALALQPLMCYTHPNGLLSLLQHPGVLCGSPDHGAMTVAGLVLLVVFVIGFLVLCSYAAYKIPYWSCRGSRSLVQSFSFLIDRFRLDRYWYGVPLLVRGPALSLCVVFATDHPLAQSALAGLILSLFVLLQTLARPWKAPALNFLDLCFGLFLQQVASGTAIQAGSSSEDVEAFAQTFSVLLMSCMALALFLVGTGLFMAVIQQVRGVETSIFLTLGYGGPMDLAKRVQEVAKKLEEIDHERLQQRFQTLNPYDAHHIHRFVSLMALEVVFTSTQSTDLSSRVASRSFSRLSQAPGNLGPVPALGEVSGEEDDAAVASAGMPEDESKLSEEEPEDPPTPMENVKIEL</sequence>
<dbReference type="SUPFAM" id="SSF57184">
    <property type="entry name" value="Growth factor receptor domain"/>
    <property type="match status" value="1"/>
</dbReference>
<feature type="transmembrane region" description="Helical" evidence="2">
    <location>
        <begin position="644"/>
        <end position="664"/>
    </location>
</feature>
<evidence type="ECO:0000259" key="4">
    <source>
        <dbReference type="Pfam" id="PF07699"/>
    </source>
</evidence>
<dbReference type="InterPro" id="IPR009030">
    <property type="entry name" value="Growth_fac_rcpt_cys_sf"/>
</dbReference>
<protein>
    <recommendedName>
        <fullName evidence="4">Tyrosine-protein kinase ephrin type A/B receptor-like domain-containing protein</fullName>
    </recommendedName>
</protein>
<feature type="transmembrane region" description="Helical" evidence="2">
    <location>
        <begin position="733"/>
        <end position="754"/>
    </location>
</feature>
<dbReference type="SUPFAM" id="SSF53850">
    <property type="entry name" value="Periplasmic binding protein-like II"/>
    <property type="match status" value="1"/>
</dbReference>
<keyword evidence="3" id="KW-0732">Signal</keyword>
<evidence type="ECO:0000313" key="6">
    <source>
        <dbReference type="Proteomes" id="UP001642484"/>
    </source>
</evidence>
<dbReference type="Gene3D" id="2.10.50.10">
    <property type="entry name" value="Tumor Necrosis Factor Receptor, subunit A, domain 2"/>
    <property type="match status" value="2"/>
</dbReference>
<evidence type="ECO:0000313" key="5">
    <source>
        <dbReference type="EMBL" id="CAK9044744.1"/>
    </source>
</evidence>
<feature type="signal peptide" evidence="3">
    <location>
        <begin position="1"/>
        <end position="21"/>
    </location>
</feature>
<feature type="region of interest" description="Disordered" evidence="1">
    <location>
        <begin position="1081"/>
        <end position="1134"/>
    </location>
</feature>
<proteinExistence type="predicted"/>
<dbReference type="Gene3D" id="3.40.190.100">
    <property type="entry name" value="Glycine betaine-binding periplasmic protein, domain 2"/>
    <property type="match status" value="1"/>
</dbReference>
<feature type="transmembrane region" description="Helical" evidence="2">
    <location>
        <begin position="821"/>
        <end position="847"/>
    </location>
</feature>
<keyword evidence="2" id="KW-0472">Membrane</keyword>
<keyword evidence="2" id="KW-1133">Transmembrane helix</keyword>
<evidence type="ECO:0000256" key="2">
    <source>
        <dbReference type="SAM" id="Phobius"/>
    </source>
</evidence>
<comment type="caution">
    <text evidence="5">The sequence shown here is derived from an EMBL/GenBank/DDBJ whole genome shotgun (WGS) entry which is preliminary data.</text>
</comment>
<gene>
    <name evidence="5" type="ORF">CCMP2556_LOCUS23494</name>
</gene>
<feature type="transmembrane region" description="Helical" evidence="2">
    <location>
        <begin position="902"/>
        <end position="921"/>
    </location>
</feature>
<name>A0ABP0LZU0_9DINO</name>
<feature type="transmembrane region" description="Helical" evidence="2">
    <location>
        <begin position="775"/>
        <end position="801"/>
    </location>
</feature>
<accession>A0ABP0LZU0</accession>
<feature type="domain" description="Tyrosine-protein kinase ephrin type A/B receptor-like" evidence="4">
    <location>
        <begin position="483"/>
        <end position="531"/>
    </location>
</feature>